<keyword evidence="2" id="KW-0808">Transferase</keyword>
<evidence type="ECO:0000259" key="1">
    <source>
        <dbReference type="Pfam" id="PF08241"/>
    </source>
</evidence>
<dbReference type="InterPro" id="IPR029063">
    <property type="entry name" value="SAM-dependent_MTases_sf"/>
</dbReference>
<evidence type="ECO:0000313" key="3">
    <source>
        <dbReference type="Proteomes" id="UP000226413"/>
    </source>
</evidence>
<sequence>MNIIDNQKGRSYAPINWGIYFKQGGRCELSLNNQSNYANITFNDKNIIKRWLQRKRLTTSLRLINPVFRPRCIVDYGAGNGEIIKTLAILYPDAKIICFEPTKNLMEEAKKNLNGVPNVVFTETVETISTSSVDLIFCLEVFEHLPSKETEDAFNVFKRVLNDQGKIVIGLPIEVGIPSLYKGLFRMVRRFGAYDARIGNILRSFAYVPPKERPCSEIAPGFAYYFDHMGFDYRVFASVLREHFYIDQITGGPFPAFGAIFNPEINFLARPKASHSHVSEADVAKKAVLA</sequence>
<protein>
    <submittedName>
        <fullName evidence="2">Methyltransferase</fullName>
    </submittedName>
</protein>
<dbReference type="Gene3D" id="3.40.50.150">
    <property type="entry name" value="Vaccinia Virus protein VP39"/>
    <property type="match status" value="1"/>
</dbReference>
<accession>A0A219VHB4</accession>
<organism evidence="2 3">
    <name type="scientific">Ochrobactrum phage POA1180</name>
    <dbReference type="NCBI Taxonomy" id="1897640"/>
    <lineage>
        <taxon>Viruses</taxon>
        <taxon>Duplodnaviria</taxon>
        <taxon>Heunggongvirae</taxon>
        <taxon>Uroviricota</taxon>
        <taxon>Caudoviricetes</taxon>
        <taxon>Abaiavirus</taxon>
        <taxon>Abaiavirus POA1180</taxon>
    </lineage>
</organism>
<dbReference type="Pfam" id="PF08241">
    <property type="entry name" value="Methyltransf_11"/>
    <property type="match status" value="1"/>
</dbReference>
<dbReference type="EMBL" id="KX669658">
    <property type="protein sequence ID" value="AOT25329.1"/>
    <property type="molecule type" value="Genomic_DNA"/>
</dbReference>
<feature type="domain" description="Methyltransferase type 11" evidence="1">
    <location>
        <begin position="74"/>
        <end position="169"/>
    </location>
</feature>
<evidence type="ECO:0000313" key="2">
    <source>
        <dbReference type="EMBL" id="AOT25329.1"/>
    </source>
</evidence>
<dbReference type="InterPro" id="IPR013216">
    <property type="entry name" value="Methyltransf_11"/>
</dbReference>
<proteinExistence type="predicted"/>
<dbReference type="GO" id="GO:0008757">
    <property type="term" value="F:S-adenosylmethionine-dependent methyltransferase activity"/>
    <property type="evidence" value="ECO:0007669"/>
    <property type="project" value="InterPro"/>
</dbReference>
<keyword evidence="2" id="KW-0489">Methyltransferase</keyword>
<keyword evidence="3" id="KW-1185">Reference proteome</keyword>
<gene>
    <name evidence="2" type="ORF">POA1180_21</name>
</gene>
<name>A0A219VHB4_9CAUD</name>
<dbReference type="GO" id="GO:0032259">
    <property type="term" value="P:methylation"/>
    <property type="evidence" value="ECO:0007669"/>
    <property type="project" value="UniProtKB-KW"/>
</dbReference>
<dbReference type="Proteomes" id="UP000226413">
    <property type="component" value="Segment"/>
</dbReference>
<reference evidence="2 3" key="1">
    <citation type="journal article" date="2017" name="Front. Microbiol.">
        <title>Prevalence, Host Range, and Comparative Genomic Analysis of Temperate Ochrobactrum Phages.</title>
        <authorList>
            <person name="Jackel C."/>
            <person name="Hertwig S."/>
            <person name="Scholz H.C."/>
            <person name="Nockler K."/>
            <person name="Reetz J."/>
            <person name="Hammerl J.A."/>
        </authorList>
    </citation>
    <scope>NUCLEOTIDE SEQUENCE [LARGE SCALE GENOMIC DNA]</scope>
</reference>
<dbReference type="SUPFAM" id="SSF53335">
    <property type="entry name" value="S-adenosyl-L-methionine-dependent methyltransferases"/>
    <property type="match status" value="1"/>
</dbReference>